<sequence>MKIIFLLSAILLIWWILKTLRRNRMTDAEPRIRNMLPCDYCGLHVPEDEAVQHQGRSYCCREHAERNQP</sequence>
<keyword evidence="2" id="KW-1185">Reference proteome</keyword>
<gene>
    <name evidence="1" type="ORF">TBH_C2364</name>
</gene>
<evidence type="ECO:0008006" key="3">
    <source>
        <dbReference type="Google" id="ProtNLM"/>
    </source>
</evidence>
<dbReference type="RefSeq" id="WP_041068717.1">
    <property type="nucleotide sequence ID" value="NZ_AP012273.1"/>
</dbReference>
<reference evidence="1 2" key="1">
    <citation type="journal article" date="2014" name="PLoS ONE">
        <title>Physiological and genomic features of a novel sulfur-oxidizing gammaproteobacterium belonging to a previously uncultivated symbiotic lineage isolated from a hydrothermal vent.</title>
        <authorList>
            <person name="Nunoura T."/>
            <person name="Takaki Y."/>
            <person name="Kazama H."/>
            <person name="Kakuta J."/>
            <person name="Shimamura S."/>
            <person name="Makita H."/>
            <person name="Hirai M."/>
            <person name="Miyazaki M."/>
            <person name="Takai K."/>
        </authorList>
    </citation>
    <scope>NUCLEOTIDE SEQUENCE [LARGE SCALE GENOMIC DNA]</scope>
    <source>
        <strain evidence="1 2">Hiromi1</strain>
    </source>
</reference>
<accession>A0A7U6GKH7</accession>
<dbReference type="EMBL" id="AP012273">
    <property type="protein sequence ID" value="BAO45274.1"/>
    <property type="molecule type" value="Genomic_DNA"/>
</dbReference>
<name>A0A7U6GKH7_9GAMM</name>
<protein>
    <recommendedName>
        <fullName evidence="3">Preprotein translocase subunit YajC</fullName>
    </recommendedName>
</protein>
<evidence type="ECO:0000313" key="2">
    <source>
        <dbReference type="Proteomes" id="UP000031631"/>
    </source>
</evidence>
<dbReference type="OrthoDB" id="9814432at2"/>
<dbReference type="NCBIfam" id="NF041023">
    <property type="entry name" value="PP0621_fam"/>
    <property type="match status" value="1"/>
</dbReference>
<organism evidence="1 2">
    <name type="scientific">Thiolapillus brandeum</name>
    <dbReference type="NCBI Taxonomy" id="1076588"/>
    <lineage>
        <taxon>Bacteria</taxon>
        <taxon>Pseudomonadati</taxon>
        <taxon>Pseudomonadota</taxon>
        <taxon>Gammaproteobacteria</taxon>
        <taxon>Chromatiales</taxon>
        <taxon>Sedimenticolaceae</taxon>
        <taxon>Thiolapillus</taxon>
    </lineage>
</organism>
<dbReference type="KEGG" id="tbn:TBH_C2364"/>
<dbReference type="Proteomes" id="UP000031631">
    <property type="component" value="Chromosome"/>
</dbReference>
<dbReference type="AlphaFoldDB" id="A0A7U6GKH7"/>
<dbReference type="InterPro" id="IPR049708">
    <property type="entry name" value="PP0621-like"/>
</dbReference>
<proteinExistence type="predicted"/>
<evidence type="ECO:0000313" key="1">
    <source>
        <dbReference type="EMBL" id="BAO45274.1"/>
    </source>
</evidence>